<keyword evidence="5" id="KW-0539">Nucleus</keyword>
<evidence type="ECO:0000256" key="7">
    <source>
        <dbReference type="SAM" id="MobiDB-lite"/>
    </source>
</evidence>
<dbReference type="Proteomes" id="UP001652621">
    <property type="component" value="Unplaced"/>
</dbReference>
<evidence type="ECO:0000256" key="5">
    <source>
        <dbReference type="ARBA" id="ARBA00023242"/>
    </source>
</evidence>
<dbReference type="Pfam" id="PF07776">
    <property type="entry name" value="zf-AD"/>
    <property type="match status" value="1"/>
</dbReference>
<proteinExistence type="predicted"/>
<evidence type="ECO:0000256" key="4">
    <source>
        <dbReference type="ARBA" id="ARBA00022833"/>
    </source>
</evidence>
<dbReference type="GO" id="GO:0000978">
    <property type="term" value="F:RNA polymerase II cis-regulatory region sequence-specific DNA binding"/>
    <property type="evidence" value="ECO:0007669"/>
    <property type="project" value="TreeGrafter"/>
</dbReference>
<reference evidence="11" key="2">
    <citation type="submission" date="2025-04" db="UniProtKB">
        <authorList>
            <consortium name="RefSeq"/>
        </authorList>
    </citation>
    <scope>IDENTIFICATION</scope>
    <source>
        <strain evidence="11">Aabys</strain>
    </source>
</reference>
<feature type="compositionally biased region" description="Basic and acidic residues" evidence="7">
    <location>
        <begin position="201"/>
        <end position="212"/>
    </location>
</feature>
<name>A0A1I8M9H3_MUSDO</name>
<feature type="compositionally biased region" description="Polar residues" evidence="7">
    <location>
        <begin position="161"/>
        <end position="170"/>
    </location>
</feature>
<dbReference type="InterPro" id="IPR036236">
    <property type="entry name" value="Znf_C2H2_sf"/>
</dbReference>
<dbReference type="VEuPathDB" id="VectorBase:MDOMA2_001539"/>
<dbReference type="InterPro" id="IPR013087">
    <property type="entry name" value="Znf_C2H2_type"/>
</dbReference>
<keyword evidence="3 6" id="KW-0863">Zinc-finger</keyword>
<evidence type="ECO:0000313" key="10">
    <source>
        <dbReference type="Proteomes" id="UP001652621"/>
    </source>
</evidence>
<sequence length="599" mass="69198">MDVWDVCLLCLEPKQESPECILVTSNQWQEEKMGDIIQKHFWPLNHIASTSWICTKCWDMVREFHKFYLHIEDSHKSFTSLLKLEPEDCEIKTTKNADTLEANDVTMSNDKSIDCLDGSKCDDAKSLPCLALMKCETNNQEEEIVAEQLNKAPRTRRSKDPLQTSVNTIQTRKSRMSTRKTRKKTTTAEVQHLDVPTNNQKDNDSETERNPEDSVENLDVGFNSDADLNPSDNVMSQNEDVSNNTETETLFIFPPKTKQEEADDFLTENLSITCDICKSPMKTFQELCKHFQQEHKQPGYVRCCKKKFSSRSLLVDHVHCHLDPDYFKCNLCGKVTADRFCLKNHFQNHKVRERSEICDICGKAFTLASTLKKHKLLHLPDEEKKYPCEECGKLFADKFLLNNHFRFVHSKKYVHICDICGAKLSGKDALERHQLKHKGIPRPTITCNICGLKMTDPSYLKRHIATQHPEDGKKEFKCHLCPKVSPTLKSLKRHIVYKHETGYDFKCTICDKGFKRSTTLKEHMAAHMGTALYTCPHCPKTFNSNANMHHHRKKVHPKEWEETCRARYSGNLPPNYKGPGTMKDELEMQTISYQFDVLV</sequence>
<evidence type="ECO:0000313" key="11">
    <source>
        <dbReference type="RefSeq" id="XP_005189133.1"/>
    </source>
</evidence>
<feature type="domain" description="C2H2-type" evidence="8">
    <location>
        <begin position="533"/>
        <end position="561"/>
    </location>
</feature>
<evidence type="ECO:0000313" key="9">
    <source>
        <dbReference type="EnsemblMetazoa" id="MDOA002604-PA"/>
    </source>
</evidence>
<gene>
    <name evidence="9" type="primary">101897011</name>
    <name evidence="11" type="synonym">LOC101897011</name>
</gene>
<dbReference type="SUPFAM" id="SSF57716">
    <property type="entry name" value="Glucocorticoid receptor-like (DNA-binding domain)"/>
    <property type="match status" value="1"/>
</dbReference>
<evidence type="ECO:0000259" key="8">
    <source>
        <dbReference type="PROSITE" id="PS50157"/>
    </source>
</evidence>
<dbReference type="PANTHER" id="PTHR24393">
    <property type="entry name" value="ZINC FINGER PROTEIN"/>
    <property type="match status" value="1"/>
</dbReference>
<feature type="domain" description="C2H2-type" evidence="8">
    <location>
        <begin position="327"/>
        <end position="354"/>
    </location>
</feature>
<dbReference type="PROSITE" id="PS00028">
    <property type="entry name" value="ZINC_FINGER_C2H2_1"/>
    <property type="match status" value="6"/>
</dbReference>
<dbReference type="Gene3D" id="3.30.160.60">
    <property type="entry name" value="Classic Zinc Finger"/>
    <property type="match status" value="6"/>
</dbReference>
<dbReference type="FunFam" id="3.30.160.60:FF:000100">
    <property type="entry name" value="Zinc finger 45-like"/>
    <property type="match status" value="1"/>
</dbReference>
<dbReference type="AlphaFoldDB" id="A0A1I8M9H3"/>
<dbReference type="Gene3D" id="3.40.1800.20">
    <property type="match status" value="1"/>
</dbReference>
<dbReference type="InterPro" id="IPR012934">
    <property type="entry name" value="Znf_AD"/>
</dbReference>
<dbReference type="EnsemblMetazoa" id="MDOA002604-RA">
    <property type="protein sequence ID" value="MDOA002604-PA"/>
    <property type="gene ID" value="MDOA002604"/>
</dbReference>
<keyword evidence="2" id="KW-0677">Repeat</keyword>
<dbReference type="KEGG" id="mde:101897011"/>
<keyword evidence="10" id="KW-1185">Reference proteome</keyword>
<dbReference type="VEuPathDB" id="VectorBase:MDOA002604"/>
<reference evidence="9" key="1">
    <citation type="submission" date="2020-05" db="UniProtKB">
        <authorList>
            <consortium name="EnsemblMetazoa"/>
        </authorList>
    </citation>
    <scope>IDENTIFICATION</scope>
    <source>
        <strain evidence="9">Aabys</strain>
    </source>
</reference>
<evidence type="ECO:0000256" key="1">
    <source>
        <dbReference type="ARBA" id="ARBA00022723"/>
    </source>
</evidence>
<dbReference type="SUPFAM" id="SSF57667">
    <property type="entry name" value="beta-beta-alpha zinc fingers"/>
    <property type="match status" value="5"/>
</dbReference>
<evidence type="ECO:0000256" key="3">
    <source>
        <dbReference type="ARBA" id="ARBA00022771"/>
    </source>
</evidence>
<dbReference type="GO" id="GO:0008270">
    <property type="term" value="F:zinc ion binding"/>
    <property type="evidence" value="ECO:0007669"/>
    <property type="project" value="UniProtKB-KW"/>
</dbReference>
<feature type="region of interest" description="Disordered" evidence="7">
    <location>
        <begin position="148"/>
        <end position="248"/>
    </location>
</feature>
<accession>A0A1I8M9H3</accession>
<organism evidence="9">
    <name type="scientific">Musca domestica</name>
    <name type="common">House fly</name>
    <dbReference type="NCBI Taxonomy" id="7370"/>
    <lineage>
        <taxon>Eukaryota</taxon>
        <taxon>Metazoa</taxon>
        <taxon>Ecdysozoa</taxon>
        <taxon>Arthropoda</taxon>
        <taxon>Hexapoda</taxon>
        <taxon>Insecta</taxon>
        <taxon>Pterygota</taxon>
        <taxon>Neoptera</taxon>
        <taxon>Endopterygota</taxon>
        <taxon>Diptera</taxon>
        <taxon>Brachycera</taxon>
        <taxon>Muscomorpha</taxon>
        <taxon>Muscoidea</taxon>
        <taxon>Muscidae</taxon>
        <taxon>Musca</taxon>
    </lineage>
</organism>
<keyword evidence="1" id="KW-0479">Metal-binding</keyword>
<dbReference type="GO" id="GO:0005634">
    <property type="term" value="C:nucleus"/>
    <property type="evidence" value="ECO:0007669"/>
    <property type="project" value="UniProtKB-SubCell"/>
</dbReference>
<feature type="domain" description="C2H2-type" evidence="8">
    <location>
        <begin position="386"/>
        <end position="414"/>
    </location>
</feature>
<dbReference type="GO" id="GO:0001228">
    <property type="term" value="F:DNA-binding transcription activator activity, RNA polymerase II-specific"/>
    <property type="evidence" value="ECO:0007669"/>
    <property type="project" value="TreeGrafter"/>
</dbReference>
<evidence type="ECO:0000256" key="2">
    <source>
        <dbReference type="ARBA" id="ARBA00022737"/>
    </source>
</evidence>
<feature type="domain" description="C2H2-type" evidence="8">
    <location>
        <begin position="415"/>
        <end position="442"/>
    </location>
</feature>
<feature type="compositionally biased region" description="Basic residues" evidence="7">
    <location>
        <begin position="172"/>
        <end position="185"/>
    </location>
</feature>
<protein>
    <submittedName>
        <fullName evidence="11">Transcription factor grauzone</fullName>
    </submittedName>
</protein>
<dbReference type="SMART" id="SM00355">
    <property type="entry name" value="ZnF_C2H2"/>
    <property type="match status" value="11"/>
</dbReference>
<evidence type="ECO:0000256" key="6">
    <source>
        <dbReference type="PROSITE-ProRule" id="PRU00042"/>
    </source>
</evidence>
<dbReference type="GeneID" id="101897011"/>
<dbReference type="OrthoDB" id="3565419at2759"/>
<feature type="compositionally biased region" description="Polar residues" evidence="7">
    <location>
        <begin position="230"/>
        <end position="248"/>
    </location>
</feature>
<feature type="domain" description="C2H2-type" evidence="8">
    <location>
        <begin position="356"/>
        <end position="383"/>
    </location>
</feature>
<dbReference type="PROSITE" id="PS50157">
    <property type="entry name" value="ZINC_FINGER_C2H2_2"/>
    <property type="match status" value="6"/>
</dbReference>
<keyword evidence="4" id="KW-0862">Zinc</keyword>
<dbReference type="Pfam" id="PF00096">
    <property type="entry name" value="zf-C2H2"/>
    <property type="match status" value="6"/>
</dbReference>
<feature type="domain" description="C2H2-type" evidence="8">
    <location>
        <begin position="505"/>
        <end position="532"/>
    </location>
</feature>
<dbReference type="eggNOG" id="KOG1721">
    <property type="taxonomic scope" value="Eukaryota"/>
</dbReference>
<dbReference type="SMART" id="SM00868">
    <property type="entry name" value="zf-AD"/>
    <property type="match status" value="1"/>
</dbReference>
<dbReference type="PANTHER" id="PTHR24393:SF34">
    <property type="entry name" value="PR_SET DOMAIN 13"/>
    <property type="match status" value="1"/>
</dbReference>
<dbReference type="RefSeq" id="XP_005189133.1">
    <property type="nucleotide sequence ID" value="XM_005189076.3"/>
</dbReference>